<accession>A0ACC2TA33</accession>
<protein>
    <submittedName>
        <fullName evidence="1">Uncharacterized protein</fullName>
    </submittedName>
</protein>
<dbReference type="EMBL" id="QTSX02003168">
    <property type="protein sequence ID" value="KAJ9071544.1"/>
    <property type="molecule type" value="Genomic_DNA"/>
</dbReference>
<keyword evidence="2" id="KW-1185">Reference proteome</keyword>
<sequence length="472" mass="52886">MFLVPCNFFKGSGLALIHRSIGVTRFSTKSIAFSKNIETKLEKSVKAVGLEDVSIKEEVTFIGNQIKSMIKINGPISVYDFIKLSSTCPRQGYYTQSDIFGSKGDFVTSPEISQVFGELMALWYVSQWHSAGCPEKVRVIELGPGKGTLMSDMLRVWSKFPKLNSAVKQIDFLEASEPLARIQASKLAPDVSLGYLSPLADKSPSSEDCLLIENAAGITSEATGRSFRWYSYPDNLFHRENLVENTWTIIIAHEFFDALPIYKFKKTYQGWHEIMVDLDTSENSPLHFAFYESPVKTRATSLLQPYIDRSSYQQLLELELAPELIRIGNQVGQLLELGGAALIIDYGEDHPEGNTLRGIQKHQFCHPLSMPGRTDLSSNVNFSLIRESLGIPSLATHFTTQADFLLEMGIQERIQMLMKSYVSAHRGDEPKILAFKSVLESMYDRLTNPNQMGKLYKFMALTNGSAPVPGFK</sequence>
<gene>
    <name evidence="1" type="ORF">DSO57_1035872</name>
</gene>
<evidence type="ECO:0000313" key="1">
    <source>
        <dbReference type="EMBL" id="KAJ9071544.1"/>
    </source>
</evidence>
<proteinExistence type="predicted"/>
<dbReference type="Proteomes" id="UP001165960">
    <property type="component" value="Unassembled WGS sequence"/>
</dbReference>
<comment type="caution">
    <text evidence="1">The sequence shown here is derived from an EMBL/GenBank/DDBJ whole genome shotgun (WGS) entry which is preliminary data.</text>
</comment>
<name>A0ACC2TA33_9FUNG</name>
<reference evidence="1" key="1">
    <citation type="submission" date="2022-04" db="EMBL/GenBank/DDBJ databases">
        <title>Genome of the entomopathogenic fungus Entomophthora muscae.</title>
        <authorList>
            <person name="Elya C."/>
            <person name="Lovett B.R."/>
            <person name="Lee E."/>
            <person name="Macias A.M."/>
            <person name="Hajek A.E."/>
            <person name="De Bivort B.L."/>
            <person name="Kasson M.T."/>
            <person name="De Fine Licht H.H."/>
            <person name="Stajich J.E."/>
        </authorList>
    </citation>
    <scope>NUCLEOTIDE SEQUENCE</scope>
    <source>
        <strain evidence="1">Berkeley</strain>
    </source>
</reference>
<evidence type="ECO:0000313" key="2">
    <source>
        <dbReference type="Proteomes" id="UP001165960"/>
    </source>
</evidence>
<organism evidence="1 2">
    <name type="scientific">Entomophthora muscae</name>
    <dbReference type="NCBI Taxonomy" id="34485"/>
    <lineage>
        <taxon>Eukaryota</taxon>
        <taxon>Fungi</taxon>
        <taxon>Fungi incertae sedis</taxon>
        <taxon>Zoopagomycota</taxon>
        <taxon>Entomophthoromycotina</taxon>
        <taxon>Entomophthoromycetes</taxon>
        <taxon>Entomophthorales</taxon>
        <taxon>Entomophthoraceae</taxon>
        <taxon>Entomophthora</taxon>
    </lineage>
</organism>